<dbReference type="PANTHER" id="PTHR12269:SF1">
    <property type="entry name" value="EUKARYOTIC TRANSLATION INITIATION FACTOR 4E TRANSPORTER"/>
    <property type="match status" value="1"/>
</dbReference>
<dbReference type="GO" id="GO:0005634">
    <property type="term" value="C:nucleus"/>
    <property type="evidence" value="ECO:0007669"/>
    <property type="project" value="TreeGrafter"/>
</dbReference>
<sequence>MNELKKILMISSEENEKRSRVTYSKETLLILSKNAPCQATPSCLLADFVGEDGYWDPESWHQSFSVSSIVKEKPAENVDEPAQSGLVLGPQRRSFQGGCHVRSQPSVGKTYQSNAKTADGNSSKYSRQQSHQDHDQHGSLRSNGSFEDKSNWNVDFKKKQDHNSSENHRRFKDYNKTSYLSSKKRTSERRFPHGNINESEPEWISYGPSSKFDTIELQGFEEADDFSWMGKEIPMDDVPTRKKKVEDNIPEFEADADKSAKTNSSSAVNLSENNLKATEQSDIKEEPKVISQTNDTKEESQEMKSRFSKWFDQQQKEIQETDILSAIKPTTSTTSSSNTSTSSTDVHETDAFNRLIASIKATDKVKEQMQQRNQQIQALQSIMNVTKSQKNDECVHLSSLEVTTSDSGVKPISHSKDLKKQLEMQKNVYQLKKRQIEQQQKSTLQMLAGDKHTSYSMSKVKTSTHLAPATVTDERALATASLAAKLAVKSRKNEFPGIKINNNEILAPKQSTSSVPLAFESLSQDQSVSYISAPSTEQEKKPARWEEGVPPKNTFHQHESALLIAQMLAKAGVTEEQLKQLTFDQQELIISMVQNQFSRKDILKLVNIDPKGEYSGNGQMPSPHQSTVHHSSIPTVRTNRAKESLSQSDKVGLDVASAPNLGKSSTLTETTYQDGCLLPSETVSAPYNHPTMIASRPVPSRVFNHTVLPVHPAMISPVVPHIVASNIAHPILPPVNQSALSHVFQPTAGTISQPHPAFLLHMQQRMYASQVAQQQQQQQQQAVMAAIHQQRVASGKISDNVSTVKNLGAETARPEETFKNPLSQWFSREVLKHSQFPPTPVDAARLHSPSNVQSNTEQIMHTNH</sequence>
<feature type="region of interest" description="Disordered" evidence="3">
    <location>
        <begin position="75"/>
        <end position="196"/>
    </location>
</feature>
<accession>A0A6F9DBP5</accession>
<feature type="compositionally biased region" description="Polar residues" evidence="3">
    <location>
        <begin position="261"/>
        <end position="278"/>
    </location>
</feature>
<dbReference type="AlphaFoldDB" id="A0A6F9DBP5"/>
<feature type="compositionally biased region" description="Basic and acidic residues" evidence="3">
    <location>
        <begin position="146"/>
        <end position="175"/>
    </location>
</feature>
<feature type="compositionally biased region" description="Polar residues" evidence="3">
    <location>
        <begin position="103"/>
        <end position="127"/>
    </location>
</feature>
<dbReference type="GO" id="GO:0017148">
    <property type="term" value="P:negative regulation of translation"/>
    <property type="evidence" value="ECO:0007669"/>
    <property type="project" value="TreeGrafter"/>
</dbReference>
<dbReference type="Pfam" id="PF10477">
    <property type="entry name" value="EIF4E-T"/>
    <property type="match status" value="1"/>
</dbReference>
<name>A0A6F9DBP5_9ASCI</name>
<gene>
    <name evidence="4" type="primary">Eif4enif1-002</name>
</gene>
<protein>
    <submittedName>
        <fullName evidence="4">Translational repressor ifet-1</fullName>
    </submittedName>
</protein>
<dbReference type="EMBL" id="LR784809">
    <property type="protein sequence ID" value="CAB3241821.1"/>
    <property type="molecule type" value="mRNA"/>
</dbReference>
<keyword evidence="2" id="KW-0963">Cytoplasm</keyword>
<evidence type="ECO:0000313" key="4">
    <source>
        <dbReference type="EMBL" id="CAB3241821.1"/>
    </source>
</evidence>
<dbReference type="PANTHER" id="PTHR12269">
    <property type="entry name" value="EUKARYOTIC TRANSLATION INITIATION FACTOR 4E TRANSPORTER"/>
    <property type="match status" value="1"/>
</dbReference>
<evidence type="ECO:0000256" key="3">
    <source>
        <dbReference type="SAM" id="MobiDB-lite"/>
    </source>
</evidence>
<organism evidence="4">
    <name type="scientific">Phallusia mammillata</name>
    <dbReference type="NCBI Taxonomy" id="59560"/>
    <lineage>
        <taxon>Eukaryota</taxon>
        <taxon>Metazoa</taxon>
        <taxon>Chordata</taxon>
        <taxon>Tunicata</taxon>
        <taxon>Ascidiacea</taxon>
        <taxon>Phlebobranchia</taxon>
        <taxon>Ascidiidae</taxon>
        <taxon>Phallusia</taxon>
    </lineage>
</organism>
<dbReference type="InterPro" id="IPR018862">
    <property type="entry name" value="eIF4E-T"/>
</dbReference>
<feature type="compositionally biased region" description="Polar residues" evidence="3">
    <location>
        <begin position="848"/>
        <end position="864"/>
    </location>
</feature>
<proteinExistence type="evidence at transcript level"/>
<evidence type="ECO:0000256" key="2">
    <source>
        <dbReference type="ARBA" id="ARBA00022490"/>
    </source>
</evidence>
<reference evidence="4" key="1">
    <citation type="submission" date="2020-04" db="EMBL/GenBank/DDBJ databases">
        <authorList>
            <person name="Neveu A P."/>
        </authorList>
    </citation>
    <scope>NUCLEOTIDE SEQUENCE</scope>
    <source>
        <tissue evidence="4">Whole embryo</tissue>
    </source>
</reference>
<feature type="region of interest" description="Disordered" evidence="3">
    <location>
        <begin position="836"/>
        <end position="864"/>
    </location>
</feature>
<dbReference type="GO" id="GO:0036464">
    <property type="term" value="C:cytoplasmic ribonucleoprotein granule"/>
    <property type="evidence" value="ECO:0007669"/>
    <property type="project" value="UniProtKB-ARBA"/>
</dbReference>
<dbReference type="GO" id="GO:0003729">
    <property type="term" value="F:mRNA binding"/>
    <property type="evidence" value="ECO:0007669"/>
    <property type="project" value="TreeGrafter"/>
</dbReference>
<feature type="compositionally biased region" description="Basic and acidic residues" evidence="3">
    <location>
        <begin position="279"/>
        <end position="288"/>
    </location>
</feature>
<comment type="subcellular location">
    <subcellularLocation>
        <location evidence="1">Cytoplasm</location>
    </subcellularLocation>
</comment>
<feature type="compositionally biased region" description="Low complexity" evidence="3">
    <location>
        <begin position="330"/>
        <end position="344"/>
    </location>
</feature>
<feature type="region of interest" description="Disordered" evidence="3">
    <location>
        <begin position="252"/>
        <end position="346"/>
    </location>
</feature>
<feature type="compositionally biased region" description="Basic and acidic residues" evidence="3">
    <location>
        <begin position="295"/>
        <end position="305"/>
    </location>
</feature>
<evidence type="ECO:0000256" key="1">
    <source>
        <dbReference type="ARBA" id="ARBA00004496"/>
    </source>
</evidence>